<comment type="caution">
    <text evidence="11">The sequence shown here is derived from an EMBL/GenBank/DDBJ whole genome shotgun (WGS) entry which is preliminary data.</text>
</comment>
<evidence type="ECO:0000256" key="4">
    <source>
        <dbReference type="ARBA" id="ARBA00022741"/>
    </source>
</evidence>
<evidence type="ECO:0000256" key="7">
    <source>
        <dbReference type="ARBA" id="ARBA00023209"/>
    </source>
</evidence>
<name>A0ABQ2F3C5_9MICO</name>
<reference evidence="12" key="1">
    <citation type="journal article" date="2019" name="Int. J. Syst. Evol. Microbiol.">
        <title>The Global Catalogue of Microorganisms (GCM) 10K type strain sequencing project: providing services to taxonomists for standard genome sequencing and annotation.</title>
        <authorList>
            <consortium name="The Broad Institute Genomics Platform"/>
            <consortium name="The Broad Institute Genome Sequencing Center for Infectious Disease"/>
            <person name="Wu L."/>
            <person name="Ma J."/>
        </authorList>
    </citation>
    <scope>NUCLEOTIDE SEQUENCE [LARGE SCALE GENOMIC DNA]</scope>
    <source>
        <strain evidence="12">CGMCC 1.5362</strain>
    </source>
</reference>
<dbReference type="Gene3D" id="2.60.200.40">
    <property type="match status" value="1"/>
</dbReference>
<dbReference type="Pfam" id="PF19279">
    <property type="entry name" value="YegS_C"/>
    <property type="match status" value="1"/>
</dbReference>
<organism evidence="11 12">
    <name type="scientific">Ornithinimicrobium pekingense</name>
    <dbReference type="NCBI Taxonomy" id="384677"/>
    <lineage>
        <taxon>Bacteria</taxon>
        <taxon>Bacillati</taxon>
        <taxon>Actinomycetota</taxon>
        <taxon>Actinomycetes</taxon>
        <taxon>Micrococcales</taxon>
        <taxon>Ornithinimicrobiaceae</taxon>
        <taxon>Ornithinimicrobium</taxon>
    </lineage>
</organism>
<dbReference type="Gene3D" id="3.40.50.10330">
    <property type="entry name" value="Probable inorganic polyphosphate/atp-NAD kinase, domain 1"/>
    <property type="match status" value="1"/>
</dbReference>
<gene>
    <name evidence="11" type="ORF">GCM10011509_01240</name>
</gene>
<dbReference type="GO" id="GO:0016301">
    <property type="term" value="F:kinase activity"/>
    <property type="evidence" value="ECO:0007669"/>
    <property type="project" value="UniProtKB-KW"/>
</dbReference>
<evidence type="ECO:0000256" key="8">
    <source>
        <dbReference type="ARBA" id="ARBA00023264"/>
    </source>
</evidence>
<keyword evidence="6" id="KW-0067">ATP-binding</keyword>
<feature type="domain" description="DAGKc" evidence="10">
    <location>
        <begin position="7"/>
        <end position="139"/>
    </location>
</feature>
<evidence type="ECO:0000256" key="9">
    <source>
        <dbReference type="SAM" id="MobiDB-lite"/>
    </source>
</evidence>
<keyword evidence="7" id="KW-0444">Lipid biosynthesis</keyword>
<keyword evidence="7" id="KW-0594">Phospholipid biosynthesis</keyword>
<keyword evidence="12" id="KW-1185">Reference proteome</keyword>
<dbReference type="Pfam" id="PF00781">
    <property type="entry name" value="DAGK_cat"/>
    <property type="match status" value="1"/>
</dbReference>
<evidence type="ECO:0000256" key="3">
    <source>
        <dbReference type="ARBA" id="ARBA00022679"/>
    </source>
</evidence>
<keyword evidence="7" id="KW-0443">Lipid metabolism</keyword>
<protein>
    <submittedName>
        <fullName evidence="11">Sphingosine kinase</fullName>
    </submittedName>
</protein>
<dbReference type="Proteomes" id="UP000662111">
    <property type="component" value="Unassembled WGS sequence"/>
</dbReference>
<keyword evidence="5 11" id="KW-0418">Kinase</keyword>
<dbReference type="InterPro" id="IPR045540">
    <property type="entry name" value="YegS/DAGK_C"/>
</dbReference>
<evidence type="ECO:0000256" key="6">
    <source>
        <dbReference type="ARBA" id="ARBA00022840"/>
    </source>
</evidence>
<dbReference type="PANTHER" id="PTHR12358:SF54">
    <property type="entry name" value="SPHINGOSINE KINASE RELATED PROTEIN"/>
    <property type="match status" value="1"/>
</dbReference>
<feature type="compositionally biased region" description="Basic and acidic residues" evidence="9">
    <location>
        <begin position="370"/>
        <end position="379"/>
    </location>
</feature>
<dbReference type="InterPro" id="IPR050187">
    <property type="entry name" value="Lipid_Phosphate_FormReg"/>
</dbReference>
<dbReference type="SUPFAM" id="SSF111331">
    <property type="entry name" value="NAD kinase/diacylglycerol kinase-like"/>
    <property type="match status" value="1"/>
</dbReference>
<dbReference type="PROSITE" id="PS50146">
    <property type="entry name" value="DAGK"/>
    <property type="match status" value="1"/>
</dbReference>
<evidence type="ECO:0000256" key="1">
    <source>
        <dbReference type="ARBA" id="ARBA00001946"/>
    </source>
</evidence>
<evidence type="ECO:0000313" key="12">
    <source>
        <dbReference type="Proteomes" id="UP000662111"/>
    </source>
</evidence>
<feature type="region of interest" description="Disordered" evidence="9">
    <location>
        <begin position="358"/>
        <end position="379"/>
    </location>
</feature>
<comment type="similarity">
    <text evidence="2">Belongs to the diacylglycerol/lipid kinase family.</text>
</comment>
<keyword evidence="4" id="KW-0547">Nucleotide-binding</keyword>
<sequence length="379" mass="40859">MSDRPEGASRRAAVIVNPTKFEDAGRVRRKVTEICHRHGWADPLWLETTAEDTGVGQTQEALAAGVDLICPLGGDGTVRTVGAELAGHDVPMGLLPAGTGNLLARNLELPHDSLERCLTIALTGQDAWIDTCWLDLVRPTSAQLAARFEDDDDPAENVDMDDAVDDRTSEQVREEHTFLVMAGLGFDAEVMAGVPERLKARVGWLAYLVAGLRHLKGPQFTVAVKVDGTETFTRRVRSVMVGNVGKLQGGMELLPDALADDGSVDAVLLSPEGIVGWAATLGQLVTRHRIGHSRVDHVQGQEVRVVSDKPVEIEIDGDTLGSAIAMRVVVQPGSLLVRIPEGGRRGARREIDVLSDAEHQPLTHGRGHPHHDDQVSHAD</sequence>
<proteinExistence type="inferred from homology"/>
<keyword evidence="3" id="KW-0808">Transferase</keyword>
<dbReference type="EMBL" id="BMLB01000001">
    <property type="protein sequence ID" value="GGK56634.1"/>
    <property type="molecule type" value="Genomic_DNA"/>
</dbReference>
<accession>A0ABQ2F3C5</accession>
<dbReference type="PANTHER" id="PTHR12358">
    <property type="entry name" value="SPHINGOSINE KINASE"/>
    <property type="match status" value="1"/>
</dbReference>
<keyword evidence="8" id="KW-1208">Phospholipid metabolism</keyword>
<dbReference type="InterPro" id="IPR017438">
    <property type="entry name" value="ATP-NAD_kinase_N"/>
</dbReference>
<dbReference type="InterPro" id="IPR016064">
    <property type="entry name" value="NAD/diacylglycerol_kinase_sf"/>
</dbReference>
<dbReference type="RefSeq" id="WP_022921098.1">
    <property type="nucleotide sequence ID" value="NZ_BMLB01000001.1"/>
</dbReference>
<evidence type="ECO:0000256" key="5">
    <source>
        <dbReference type="ARBA" id="ARBA00022777"/>
    </source>
</evidence>
<comment type="cofactor">
    <cofactor evidence="1">
        <name>Mg(2+)</name>
        <dbReference type="ChEBI" id="CHEBI:18420"/>
    </cofactor>
</comment>
<evidence type="ECO:0000256" key="2">
    <source>
        <dbReference type="ARBA" id="ARBA00005983"/>
    </source>
</evidence>
<evidence type="ECO:0000259" key="10">
    <source>
        <dbReference type="PROSITE" id="PS50146"/>
    </source>
</evidence>
<evidence type="ECO:0000313" key="11">
    <source>
        <dbReference type="EMBL" id="GGK56634.1"/>
    </source>
</evidence>
<dbReference type="InterPro" id="IPR001206">
    <property type="entry name" value="Diacylglycerol_kinase_cat_dom"/>
</dbReference>